<evidence type="ECO:0000256" key="1">
    <source>
        <dbReference type="ARBA" id="ARBA00022741"/>
    </source>
</evidence>
<evidence type="ECO:0000256" key="4">
    <source>
        <dbReference type="ARBA" id="ARBA00023163"/>
    </source>
</evidence>
<dbReference type="InterPro" id="IPR002078">
    <property type="entry name" value="Sigma_54_int"/>
</dbReference>
<dbReference type="GO" id="GO:0005524">
    <property type="term" value="F:ATP binding"/>
    <property type="evidence" value="ECO:0007669"/>
    <property type="project" value="UniProtKB-KW"/>
</dbReference>
<proteinExistence type="predicted"/>
<dbReference type="InterPro" id="IPR002197">
    <property type="entry name" value="HTH_Fis"/>
</dbReference>
<dbReference type="GO" id="GO:0006355">
    <property type="term" value="P:regulation of DNA-templated transcription"/>
    <property type="evidence" value="ECO:0007669"/>
    <property type="project" value="InterPro"/>
</dbReference>
<dbReference type="CDD" id="cd00009">
    <property type="entry name" value="AAA"/>
    <property type="match status" value="1"/>
</dbReference>
<dbReference type="PROSITE" id="PS50045">
    <property type="entry name" value="SIGMA54_INTERACT_4"/>
    <property type="match status" value="1"/>
</dbReference>
<dbReference type="InterPro" id="IPR009057">
    <property type="entry name" value="Homeodomain-like_sf"/>
</dbReference>
<evidence type="ECO:0000259" key="5">
    <source>
        <dbReference type="PROSITE" id="PS50045"/>
    </source>
</evidence>
<dbReference type="PROSITE" id="PS00676">
    <property type="entry name" value="SIGMA54_INTERACT_2"/>
    <property type="match status" value="1"/>
</dbReference>
<keyword evidence="4" id="KW-0804">Transcription</keyword>
<dbReference type="Gene3D" id="3.40.50.300">
    <property type="entry name" value="P-loop containing nucleotide triphosphate hydrolases"/>
    <property type="match status" value="1"/>
</dbReference>
<comment type="caution">
    <text evidence="6">The sequence shown here is derived from an EMBL/GenBank/DDBJ whole genome shotgun (WGS) entry which is preliminary data.</text>
</comment>
<keyword evidence="1" id="KW-0547">Nucleotide-binding</keyword>
<keyword evidence="3" id="KW-0805">Transcription regulation</keyword>
<dbReference type="PANTHER" id="PTHR32071">
    <property type="entry name" value="TRANSCRIPTIONAL REGULATORY PROTEIN"/>
    <property type="match status" value="1"/>
</dbReference>
<sequence>FGYEDGAFTGARRGGHAGKFELANGGTLFLDEIGEMPLDMQVSLLRVLQEGYVTRVGGDKIIPVDVRIIAATNKDLKKEVEKGTFRQDLYYRLSVIPIKLPPIRERKGDLPILIKYFFRIKSIKLNKPMPHIKEDIYHNMLQYNWQGNIRELENFIENIVNLRGDSSFMLEEDFKNIEDKHNFHENNIGLLYSNKIRTLEEIEKEAIINTVNEYNRNMSQSAKALGITRATLYSKLKKYNI</sequence>
<organism evidence="6 7">
    <name type="scientific">Clostridium botulinum CFSAN001627</name>
    <dbReference type="NCBI Taxonomy" id="1232189"/>
    <lineage>
        <taxon>Bacteria</taxon>
        <taxon>Bacillati</taxon>
        <taxon>Bacillota</taxon>
        <taxon>Clostridia</taxon>
        <taxon>Eubacteriales</taxon>
        <taxon>Clostridiaceae</taxon>
        <taxon>Clostridium</taxon>
    </lineage>
</organism>
<protein>
    <submittedName>
        <fullName evidence="6">Sensory box sigma-54 dependent transcriptional regulator</fullName>
    </submittedName>
</protein>
<dbReference type="PANTHER" id="PTHR32071:SF57">
    <property type="entry name" value="C4-DICARBOXYLATE TRANSPORT TRANSCRIPTIONAL REGULATORY PROTEIN DCTD"/>
    <property type="match status" value="1"/>
</dbReference>
<evidence type="ECO:0000313" key="7">
    <source>
        <dbReference type="Proteomes" id="UP000011944"/>
    </source>
</evidence>
<dbReference type="PRINTS" id="PR01590">
    <property type="entry name" value="HTHFIS"/>
</dbReference>
<reference evidence="6 7" key="1">
    <citation type="submission" date="2012-10" db="EMBL/GenBank/DDBJ databases">
        <authorList>
            <person name="Strain E.A."/>
            <person name="Brown E."/>
            <person name="Allard M.W."/>
            <person name="Gonzalez-Escalona N."/>
            <person name="Timme R."/>
        </authorList>
    </citation>
    <scope>NUCLEOTIDE SEQUENCE [LARGE SCALE GENOMIC DNA]</scope>
    <source>
        <strain evidence="6 7">CFSAN001627</strain>
    </source>
</reference>
<dbReference type="Pfam" id="PF00158">
    <property type="entry name" value="Sigma54_activat"/>
    <property type="match status" value="1"/>
</dbReference>
<accession>M1ZVF8</accession>
<dbReference type="EMBL" id="AMXI01001094">
    <property type="protein sequence ID" value="EKN40683.1"/>
    <property type="molecule type" value="Genomic_DNA"/>
</dbReference>
<dbReference type="Proteomes" id="UP000011944">
    <property type="component" value="Unassembled WGS sequence"/>
</dbReference>
<feature type="domain" description="Sigma-54 factor interaction" evidence="5">
    <location>
        <begin position="1"/>
        <end position="161"/>
    </location>
</feature>
<dbReference type="AlphaFoldDB" id="M1ZVF8"/>
<gene>
    <name evidence="6" type="ORF">CFSAN001627_17933</name>
</gene>
<feature type="non-terminal residue" evidence="6">
    <location>
        <position position="1"/>
    </location>
</feature>
<reference evidence="6 7" key="2">
    <citation type="submission" date="2013-03" db="EMBL/GenBank/DDBJ databases">
        <title>Diversity in Clostridium botulinum.</title>
        <authorList>
            <person name="Timme R.E."/>
            <person name="Allard M."/>
            <person name="Luo Y."/>
            <person name="Strain E."/>
            <person name="Gonzalez-Escalona N."/>
            <person name="Brown E."/>
        </authorList>
    </citation>
    <scope>NUCLEOTIDE SEQUENCE [LARGE SCALE GENOMIC DNA]</scope>
    <source>
        <strain evidence="6 7">CFSAN001627</strain>
    </source>
</reference>
<evidence type="ECO:0000256" key="3">
    <source>
        <dbReference type="ARBA" id="ARBA00023015"/>
    </source>
</evidence>
<name>M1ZVF8_CLOBO</name>
<dbReference type="InterPro" id="IPR058031">
    <property type="entry name" value="AAA_lid_NorR"/>
</dbReference>
<evidence type="ECO:0000256" key="2">
    <source>
        <dbReference type="ARBA" id="ARBA00022840"/>
    </source>
</evidence>
<dbReference type="InterPro" id="IPR025943">
    <property type="entry name" value="Sigma_54_int_dom_ATP-bd_2"/>
</dbReference>
<dbReference type="SUPFAM" id="SSF52540">
    <property type="entry name" value="P-loop containing nucleoside triphosphate hydrolases"/>
    <property type="match status" value="1"/>
</dbReference>
<evidence type="ECO:0000313" key="6">
    <source>
        <dbReference type="EMBL" id="EKN40683.1"/>
    </source>
</evidence>
<dbReference type="SUPFAM" id="SSF46689">
    <property type="entry name" value="Homeodomain-like"/>
    <property type="match status" value="1"/>
</dbReference>
<keyword evidence="2" id="KW-0067">ATP-binding</keyword>
<dbReference type="Gene3D" id="1.10.8.60">
    <property type="match status" value="1"/>
</dbReference>
<dbReference type="GO" id="GO:0043565">
    <property type="term" value="F:sequence-specific DNA binding"/>
    <property type="evidence" value="ECO:0007669"/>
    <property type="project" value="InterPro"/>
</dbReference>
<dbReference type="Gene3D" id="1.10.10.60">
    <property type="entry name" value="Homeodomain-like"/>
    <property type="match status" value="1"/>
</dbReference>
<dbReference type="Pfam" id="PF25601">
    <property type="entry name" value="AAA_lid_14"/>
    <property type="match status" value="1"/>
</dbReference>
<dbReference type="InterPro" id="IPR027417">
    <property type="entry name" value="P-loop_NTPase"/>
</dbReference>
<dbReference type="Pfam" id="PF02954">
    <property type="entry name" value="HTH_8"/>
    <property type="match status" value="1"/>
</dbReference>
<dbReference type="PATRIC" id="fig|1232189.3.peg.2814"/>